<dbReference type="AlphaFoldDB" id="A0A1G8DUS8"/>
<gene>
    <name evidence="2" type="ORF">SAMN05421846_101311</name>
</gene>
<dbReference type="Proteomes" id="UP000198869">
    <property type="component" value="Unassembled WGS sequence"/>
</dbReference>
<feature type="domain" description="SH3b" evidence="1">
    <location>
        <begin position="277"/>
        <end position="341"/>
    </location>
</feature>
<dbReference type="InterPro" id="IPR003646">
    <property type="entry name" value="SH3-like_bac-type"/>
</dbReference>
<dbReference type="Gene3D" id="2.30.30.40">
    <property type="entry name" value="SH3 Domains"/>
    <property type="match status" value="1"/>
</dbReference>
<dbReference type="OrthoDB" id="7054664at2"/>
<name>A0A1G8DUS8_9FLAO</name>
<protein>
    <submittedName>
        <fullName evidence="2">SH3 domain-containing protein</fullName>
    </submittedName>
</protein>
<reference evidence="3" key="1">
    <citation type="submission" date="2016-10" db="EMBL/GenBank/DDBJ databases">
        <authorList>
            <person name="Varghese N."/>
            <person name="Submissions S."/>
        </authorList>
    </citation>
    <scope>NUCLEOTIDE SEQUENCE [LARGE SCALE GENOMIC DNA]</scope>
    <source>
        <strain evidence="3">DSM 17071</strain>
    </source>
</reference>
<dbReference type="Pfam" id="PF08239">
    <property type="entry name" value="SH3_3"/>
    <property type="match status" value="1"/>
</dbReference>
<dbReference type="STRING" id="311334.SAMN05421846_101311"/>
<accession>A0A1G8DUS8</accession>
<evidence type="ECO:0000313" key="3">
    <source>
        <dbReference type="Proteomes" id="UP000198869"/>
    </source>
</evidence>
<sequence>MKNKLFFFLMFTVLCRCQEKRQSLKYMKTDIELVGNLDLNNSIFPKEEIELKKYKFEGIYIENIQIEKLLDKEYRYKFFNYLKNRTDDNDFKATLFCKLLLIRIQQLKDSNSFFILSESSKYNEISSEGIELLGDSVTELFLDDPYFFIQQGTKYNDKEINNYVLAVLNDFTVNEFFFKDNLAEITIDKKMLLLNPIIEKDFTDKNLIKTLKRMPKVEAFFSPSLYTNWKSKTIDFTNIIELFGEDLMKKCDVSEANYYRLIILPTLNKYVIQGKSSPVYFIQDPDGFTNLRKEKNTSSEILQKIKSASIIEVLDNSGDWFLVKTKEGNRGYVHKSRIKSK</sequence>
<dbReference type="EMBL" id="FNDW01000001">
    <property type="protein sequence ID" value="SDH61200.1"/>
    <property type="molecule type" value="Genomic_DNA"/>
</dbReference>
<proteinExistence type="predicted"/>
<organism evidence="2 3">
    <name type="scientific">Chryseobacterium taeanense</name>
    <dbReference type="NCBI Taxonomy" id="311334"/>
    <lineage>
        <taxon>Bacteria</taxon>
        <taxon>Pseudomonadati</taxon>
        <taxon>Bacteroidota</taxon>
        <taxon>Flavobacteriia</taxon>
        <taxon>Flavobacteriales</taxon>
        <taxon>Weeksellaceae</taxon>
        <taxon>Chryseobacterium group</taxon>
        <taxon>Chryseobacterium</taxon>
    </lineage>
</organism>
<dbReference type="PROSITE" id="PS51781">
    <property type="entry name" value="SH3B"/>
    <property type="match status" value="1"/>
</dbReference>
<dbReference type="SMART" id="SM00287">
    <property type="entry name" value="SH3b"/>
    <property type="match status" value="1"/>
</dbReference>
<evidence type="ECO:0000313" key="2">
    <source>
        <dbReference type="EMBL" id="SDH61200.1"/>
    </source>
</evidence>
<evidence type="ECO:0000259" key="1">
    <source>
        <dbReference type="PROSITE" id="PS51781"/>
    </source>
</evidence>
<keyword evidence="3" id="KW-1185">Reference proteome</keyword>